<dbReference type="Gene3D" id="3.30.200.20">
    <property type="entry name" value="Phosphorylase Kinase, domain 1"/>
    <property type="match status" value="1"/>
</dbReference>
<gene>
    <name evidence="23" type="ORF">Cgig2_018810</name>
</gene>
<dbReference type="Gene3D" id="1.10.510.10">
    <property type="entry name" value="Transferase(Phosphotransferase) domain 1"/>
    <property type="match status" value="1"/>
</dbReference>
<feature type="region of interest" description="Disordered" evidence="20">
    <location>
        <begin position="479"/>
        <end position="500"/>
    </location>
</feature>
<evidence type="ECO:0000256" key="8">
    <source>
        <dbReference type="ARBA" id="ARBA00022729"/>
    </source>
</evidence>
<dbReference type="GO" id="GO:0016020">
    <property type="term" value="C:membrane"/>
    <property type="evidence" value="ECO:0007669"/>
    <property type="project" value="UniProtKB-SubCell"/>
</dbReference>
<dbReference type="Gene3D" id="3.80.10.10">
    <property type="entry name" value="Ribonuclease Inhibitor"/>
    <property type="match status" value="2"/>
</dbReference>
<dbReference type="FunFam" id="3.80.10.10:FF:000190">
    <property type="entry name" value="Receptor-like kinase TMK4"/>
    <property type="match status" value="1"/>
</dbReference>
<dbReference type="InterPro" id="IPR003591">
    <property type="entry name" value="Leu-rich_rpt_typical-subtyp"/>
</dbReference>
<comment type="caution">
    <text evidence="23">The sequence shown here is derived from an EMBL/GenBank/DDBJ whole genome shotgun (WGS) entry which is preliminary data.</text>
</comment>
<dbReference type="InterPro" id="IPR011009">
    <property type="entry name" value="Kinase-like_dom_sf"/>
</dbReference>
<keyword evidence="6" id="KW-0808">Transferase</keyword>
<sequence length="907" mass="97233">MFIQGMTFTGGTLVPEMLIECPRISALVLVYLKITVLSLLLLLVSAAAQTAASDVEAMQQLKQSLKLPSTLDWSNPDPCKWAKVRCDPEQRVTRIQIGGQGVSGFLPASIANLTNLQVFEVMNNGLSGPLPSLSGLGSLQTLNLHDNKFSSVPPNFFDGMSSLQEVYLDKNPFSPWAIPEGLKAASTLKNFSANSASIVGKIPDFFNSDAFPSIINLRLSGNSLQGGFPSGFATLGLQSLWLNGQTDSKGARTLNGTIEVLRNMTDLVQVWLNMNGLTGPIPDLSGLTVLQDLNLRDNRLTGPVPPSLTKLPSLKVVNVTNNALQGPKPAFPKTVAADMLSGQNSFCSEQPGADCDSRVNTLVSVMEPFGYPLKFASNWKGNDPCANWLGIICSNKNITVINLQGQGLSGYISTNFAALTSLLTLNLAHNNITGTIPDELTKMPNLKTLDVSYNRLYGKVPNFPHTSVNYYGNADIGKDRPRASPAGGGSSAGAGPTSGKSSKIGIVVGAVAGGVCAAFVAGLLLFCFLKRSKQYVKPQCINTVVIHPNHSGSDDAVKITVTGAGVNPKSVSEGHSEGSSGPTDVHVIETNNMVISIQVLRNVTNNFSEENVLGKGGFGTVYKGELRDGTKIAVKRMNTGVLGDKGLAEFKSEIDVLTKVRHRHLVALLGYCLDGDEKLLVYEYLPQGALSRHLFSWKEEGLQPLEWKQRLTIALDVARGVEYLHSLAHQSFIHRDLKPSNILLGEDMRAKVADFGLVRLAPDGGKTSIETRLAGTFGYLAPEYAAIDPTLDLDLETRASVDTVAELAGHCCAREPQQRPEMGHAVNVLSSLTDKWKPSEADSEDIYGIDLDMNLPQALKKWQALGIGDSNFDLSSSSFLASGDNTQTSIPTRPSGFAESFTSADGR</sequence>
<dbReference type="GO" id="GO:0004674">
    <property type="term" value="F:protein serine/threonine kinase activity"/>
    <property type="evidence" value="ECO:0007669"/>
    <property type="project" value="UniProtKB-KW"/>
</dbReference>
<keyword evidence="24" id="KW-1185">Reference proteome</keyword>
<dbReference type="Proteomes" id="UP001153076">
    <property type="component" value="Unassembled WGS sequence"/>
</dbReference>
<evidence type="ECO:0000256" key="14">
    <source>
        <dbReference type="ARBA" id="ARBA00023136"/>
    </source>
</evidence>
<keyword evidence="13 21" id="KW-1133">Transmembrane helix</keyword>
<dbReference type="PANTHER" id="PTHR47986">
    <property type="entry name" value="OSJNBA0070M12.3 PROTEIN"/>
    <property type="match status" value="1"/>
</dbReference>
<keyword evidence="7 21" id="KW-0812">Transmembrane</keyword>
<protein>
    <recommendedName>
        <fullName evidence="3">non-specific serine/threonine protein kinase</fullName>
        <ecNumber evidence="3">2.7.11.1</ecNumber>
    </recommendedName>
</protein>
<evidence type="ECO:0000313" key="24">
    <source>
        <dbReference type="Proteomes" id="UP001153076"/>
    </source>
</evidence>
<keyword evidence="9" id="KW-0677">Repeat</keyword>
<dbReference type="InterPro" id="IPR032675">
    <property type="entry name" value="LRR_dom_sf"/>
</dbReference>
<keyword evidence="10 19" id="KW-0547">Nucleotide-binding</keyword>
<evidence type="ECO:0000256" key="20">
    <source>
        <dbReference type="SAM" id="MobiDB-lite"/>
    </source>
</evidence>
<name>A0A9Q1KHK9_9CARY</name>
<dbReference type="FunFam" id="1.10.510.10:FF:001023">
    <property type="entry name" value="Os07g0541700 protein"/>
    <property type="match status" value="1"/>
</dbReference>
<dbReference type="PANTHER" id="PTHR47986:SF34">
    <property type="entry name" value="RECEPTOR-LIKE KINASE TMK2"/>
    <property type="match status" value="1"/>
</dbReference>
<evidence type="ECO:0000256" key="7">
    <source>
        <dbReference type="ARBA" id="ARBA00022692"/>
    </source>
</evidence>
<dbReference type="PROSITE" id="PS51450">
    <property type="entry name" value="LRR"/>
    <property type="match status" value="1"/>
</dbReference>
<keyword evidence="15" id="KW-0675">Receptor</keyword>
<dbReference type="AlphaFoldDB" id="A0A9Q1KHK9"/>
<reference evidence="23" key="1">
    <citation type="submission" date="2022-04" db="EMBL/GenBank/DDBJ databases">
        <title>Carnegiea gigantea Genome sequencing and assembly v2.</title>
        <authorList>
            <person name="Copetti D."/>
            <person name="Sanderson M.J."/>
            <person name="Burquez A."/>
            <person name="Wojciechowski M.F."/>
        </authorList>
    </citation>
    <scope>NUCLEOTIDE SEQUENCE</scope>
    <source>
        <strain evidence="23">SGP5-SGP5p</strain>
        <tissue evidence="23">Aerial part</tissue>
    </source>
</reference>
<evidence type="ECO:0000256" key="10">
    <source>
        <dbReference type="ARBA" id="ARBA00022741"/>
    </source>
</evidence>
<evidence type="ECO:0000256" key="9">
    <source>
        <dbReference type="ARBA" id="ARBA00022737"/>
    </source>
</evidence>
<feature type="region of interest" description="Disordered" evidence="20">
    <location>
        <begin position="885"/>
        <end position="907"/>
    </location>
</feature>
<dbReference type="PROSITE" id="PS50011">
    <property type="entry name" value="PROTEIN_KINASE_DOM"/>
    <property type="match status" value="1"/>
</dbReference>
<dbReference type="EC" id="2.7.11.1" evidence="3"/>
<comment type="subcellular location">
    <subcellularLocation>
        <location evidence="1">Membrane</location>
        <topology evidence="1">Single-pass membrane protein</topology>
    </subcellularLocation>
</comment>
<evidence type="ECO:0000256" key="5">
    <source>
        <dbReference type="ARBA" id="ARBA00022614"/>
    </source>
</evidence>
<evidence type="ECO:0000313" key="23">
    <source>
        <dbReference type="EMBL" id="KAJ8443377.1"/>
    </source>
</evidence>
<dbReference type="Pfam" id="PF13855">
    <property type="entry name" value="LRR_8"/>
    <property type="match status" value="2"/>
</dbReference>
<dbReference type="SMART" id="SM00220">
    <property type="entry name" value="S_TKc"/>
    <property type="match status" value="1"/>
</dbReference>
<keyword evidence="5" id="KW-0433">Leucine-rich repeat</keyword>
<evidence type="ECO:0000256" key="18">
    <source>
        <dbReference type="ARBA" id="ARBA00048679"/>
    </source>
</evidence>
<evidence type="ECO:0000256" key="6">
    <source>
        <dbReference type="ARBA" id="ARBA00022679"/>
    </source>
</evidence>
<evidence type="ECO:0000256" key="21">
    <source>
        <dbReference type="SAM" id="Phobius"/>
    </source>
</evidence>
<evidence type="ECO:0000256" key="19">
    <source>
        <dbReference type="PROSITE-ProRule" id="PRU10141"/>
    </source>
</evidence>
<feature type="domain" description="Protein kinase" evidence="22">
    <location>
        <begin position="607"/>
        <end position="907"/>
    </location>
</feature>
<dbReference type="PROSITE" id="PS00107">
    <property type="entry name" value="PROTEIN_KINASE_ATP"/>
    <property type="match status" value="1"/>
</dbReference>
<dbReference type="InterPro" id="IPR052422">
    <property type="entry name" value="Auxin_Ser/Thr_Kinase"/>
</dbReference>
<dbReference type="EMBL" id="JAKOGI010000120">
    <property type="protein sequence ID" value="KAJ8443377.1"/>
    <property type="molecule type" value="Genomic_DNA"/>
</dbReference>
<comment type="catalytic activity">
    <reaction evidence="18">
        <text>L-seryl-[protein] + ATP = O-phospho-L-seryl-[protein] + ADP + H(+)</text>
        <dbReference type="Rhea" id="RHEA:17989"/>
        <dbReference type="Rhea" id="RHEA-COMP:9863"/>
        <dbReference type="Rhea" id="RHEA-COMP:11604"/>
        <dbReference type="ChEBI" id="CHEBI:15378"/>
        <dbReference type="ChEBI" id="CHEBI:29999"/>
        <dbReference type="ChEBI" id="CHEBI:30616"/>
        <dbReference type="ChEBI" id="CHEBI:83421"/>
        <dbReference type="ChEBI" id="CHEBI:456216"/>
        <dbReference type="EC" id="2.7.11.1"/>
    </reaction>
</comment>
<keyword evidence="16" id="KW-0325">Glycoprotein</keyword>
<dbReference type="SMART" id="SM00369">
    <property type="entry name" value="LRR_TYP"/>
    <property type="match status" value="4"/>
</dbReference>
<dbReference type="InterPro" id="IPR013210">
    <property type="entry name" value="LRR_N_plant-typ"/>
</dbReference>
<dbReference type="Pfam" id="PF00560">
    <property type="entry name" value="LRR_1"/>
    <property type="match status" value="1"/>
</dbReference>
<evidence type="ECO:0000256" key="4">
    <source>
        <dbReference type="ARBA" id="ARBA00022527"/>
    </source>
</evidence>
<dbReference type="InterPro" id="IPR001611">
    <property type="entry name" value="Leu-rich_rpt"/>
</dbReference>
<keyword evidence="8" id="KW-0732">Signal</keyword>
<dbReference type="SUPFAM" id="SSF52058">
    <property type="entry name" value="L domain-like"/>
    <property type="match status" value="1"/>
</dbReference>
<dbReference type="Pfam" id="PF07714">
    <property type="entry name" value="PK_Tyr_Ser-Thr"/>
    <property type="match status" value="1"/>
</dbReference>
<keyword evidence="11" id="KW-0418">Kinase</keyword>
<feature type="binding site" evidence="19">
    <location>
        <position position="635"/>
    </location>
    <ligand>
        <name>ATP</name>
        <dbReference type="ChEBI" id="CHEBI:30616"/>
    </ligand>
</feature>
<keyword evidence="4" id="KW-0723">Serine/threonine-protein kinase</keyword>
<dbReference type="OrthoDB" id="1607253at2759"/>
<proteinExistence type="inferred from homology"/>
<dbReference type="GO" id="GO:0005524">
    <property type="term" value="F:ATP binding"/>
    <property type="evidence" value="ECO:0007669"/>
    <property type="project" value="UniProtKB-UniRule"/>
</dbReference>
<dbReference type="InterPro" id="IPR017441">
    <property type="entry name" value="Protein_kinase_ATP_BS"/>
</dbReference>
<dbReference type="PROSITE" id="PS00108">
    <property type="entry name" value="PROTEIN_KINASE_ST"/>
    <property type="match status" value="1"/>
</dbReference>
<evidence type="ECO:0000256" key="16">
    <source>
        <dbReference type="ARBA" id="ARBA00023180"/>
    </source>
</evidence>
<evidence type="ECO:0000256" key="1">
    <source>
        <dbReference type="ARBA" id="ARBA00004167"/>
    </source>
</evidence>
<dbReference type="InterPro" id="IPR008271">
    <property type="entry name" value="Ser/Thr_kinase_AS"/>
</dbReference>
<evidence type="ECO:0000256" key="11">
    <source>
        <dbReference type="ARBA" id="ARBA00022777"/>
    </source>
</evidence>
<evidence type="ECO:0000256" key="17">
    <source>
        <dbReference type="ARBA" id="ARBA00047899"/>
    </source>
</evidence>
<comment type="similarity">
    <text evidence="2">Belongs to the protein kinase superfamily. Ser/Thr protein kinase family.</text>
</comment>
<dbReference type="SUPFAM" id="SSF56112">
    <property type="entry name" value="Protein kinase-like (PK-like)"/>
    <property type="match status" value="1"/>
</dbReference>
<keyword evidence="14 21" id="KW-0472">Membrane</keyword>
<evidence type="ECO:0000256" key="3">
    <source>
        <dbReference type="ARBA" id="ARBA00012513"/>
    </source>
</evidence>
<dbReference type="InterPro" id="IPR000719">
    <property type="entry name" value="Prot_kinase_dom"/>
</dbReference>
<organism evidence="23 24">
    <name type="scientific">Carnegiea gigantea</name>
    <dbReference type="NCBI Taxonomy" id="171969"/>
    <lineage>
        <taxon>Eukaryota</taxon>
        <taxon>Viridiplantae</taxon>
        <taxon>Streptophyta</taxon>
        <taxon>Embryophyta</taxon>
        <taxon>Tracheophyta</taxon>
        <taxon>Spermatophyta</taxon>
        <taxon>Magnoliopsida</taxon>
        <taxon>eudicotyledons</taxon>
        <taxon>Gunneridae</taxon>
        <taxon>Pentapetalae</taxon>
        <taxon>Caryophyllales</taxon>
        <taxon>Cactineae</taxon>
        <taxon>Cactaceae</taxon>
        <taxon>Cactoideae</taxon>
        <taxon>Echinocereeae</taxon>
        <taxon>Carnegiea</taxon>
    </lineage>
</organism>
<dbReference type="FunFam" id="3.30.200.20:FF:000226">
    <property type="entry name" value="receptor protein kinase TMK1"/>
    <property type="match status" value="1"/>
</dbReference>
<keyword evidence="12 19" id="KW-0067">ATP-binding</keyword>
<dbReference type="Pfam" id="PF08263">
    <property type="entry name" value="LRRNT_2"/>
    <property type="match status" value="2"/>
</dbReference>
<accession>A0A9Q1KHK9</accession>
<evidence type="ECO:0000259" key="22">
    <source>
        <dbReference type="PROSITE" id="PS50011"/>
    </source>
</evidence>
<evidence type="ECO:0000256" key="13">
    <source>
        <dbReference type="ARBA" id="ARBA00022989"/>
    </source>
</evidence>
<dbReference type="FunFam" id="3.80.10.10:FF:000129">
    <property type="entry name" value="Leucine-rich repeat receptor-like kinase"/>
    <property type="match status" value="1"/>
</dbReference>
<evidence type="ECO:0000256" key="2">
    <source>
        <dbReference type="ARBA" id="ARBA00008684"/>
    </source>
</evidence>
<evidence type="ECO:0000256" key="12">
    <source>
        <dbReference type="ARBA" id="ARBA00022840"/>
    </source>
</evidence>
<dbReference type="InterPro" id="IPR001245">
    <property type="entry name" value="Ser-Thr/Tyr_kinase_cat_dom"/>
</dbReference>
<comment type="catalytic activity">
    <reaction evidence="17">
        <text>L-threonyl-[protein] + ATP = O-phospho-L-threonyl-[protein] + ADP + H(+)</text>
        <dbReference type="Rhea" id="RHEA:46608"/>
        <dbReference type="Rhea" id="RHEA-COMP:11060"/>
        <dbReference type="Rhea" id="RHEA-COMP:11605"/>
        <dbReference type="ChEBI" id="CHEBI:15378"/>
        <dbReference type="ChEBI" id="CHEBI:30013"/>
        <dbReference type="ChEBI" id="CHEBI:30616"/>
        <dbReference type="ChEBI" id="CHEBI:61977"/>
        <dbReference type="ChEBI" id="CHEBI:456216"/>
        <dbReference type="EC" id="2.7.11.1"/>
    </reaction>
</comment>
<feature type="transmembrane region" description="Helical" evidence="21">
    <location>
        <begin position="504"/>
        <end position="529"/>
    </location>
</feature>
<evidence type="ECO:0000256" key="15">
    <source>
        <dbReference type="ARBA" id="ARBA00023170"/>
    </source>
</evidence>